<comment type="caution">
    <text evidence="3">The sequence shown here is derived from an EMBL/GenBank/DDBJ whole genome shotgun (WGS) entry which is preliminary data.</text>
</comment>
<dbReference type="GO" id="GO:0007140">
    <property type="term" value="P:male meiotic nuclear division"/>
    <property type="evidence" value="ECO:0007669"/>
    <property type="project" value="InterPro"/>
</dbReference>
<dbReference type="GO" id="GO:0000776">
    <property type="term" value="C:kinetochore"/>
    <property type="evidence" value="ECO:0007669"/>
    <property type="project" value="TreeGrafter"/>
</dbReference>
<dbReference type="InterPro" id="IPR039339">
    <property type="entry name" value="Tex14"/>
</dbReference>
<keyword evidence="4" id="KW-1185">Reference proteome</keyword>
<dbReference type="GO" id="GO:0043063">
    <property type="term" value="P:intercellular bridge organization"/>
    <property type="evidence" value="ECO:0007669"/>
    <property type="project" value="InterPro"/>
</dbReference>
<proteinExistence type="predicted"/>
<keyword evidence="1" id="KW-0732">Signal</keyword>
<dbReference type="InterPro" id="IPR000719">
    <property type="entry name" value="Prot_kinase_dom"/>
</dbReference>
<dbReference type="Proteomes" id="UP000287033">
    <property type="component" value="Unassembled WGS sequence"/>
</dbReference>
<dbReference type="GO" id="GO:0051306">
    <property type="term" value="P:mitotic sister chromatid separation"/>
    <property type="evidence" value="ECO:0007669"/>
    <property type="project" value="InterPro"/>
</dbReference>
<feature type="non-terminal residue" evidence="3">
    <location>
        <position position="108"/>
    </location>
</feature>
<evidence type="ECO:0000313" key="3">
    <source>
        <dbReference type="EMBL" id="GCC44552.1"/>
    </source>
</evidence>
<evidence type="ECO:0000259" key="2">
    <source>
        <dbReference type="PROSITE" id="PS50011"/>
    </source>
</evidence>
<dbReference type="EMBL" id="BEZZ01135887">
    <property type="protein sequence ID" value="GCC44552.1"/>
    <property type="molecule type" value="Genomic_DNA"/>
</dbReference>
<reference evidence="3 4" key="1">
    <citation type="journal article" date="2018" name="Nat. Ecol. Evol.">
        <title>Shark genomes provide insights into elasmobranch evolution and the origin of vertebrates.</title>
        <authorList>
            <person name="Hara Y"/>
            <person name="Yamaguchi K"/>
            <person name="Onimaru K"/>
            <person name="Kadota M"/>
            <person name="Koyanagi M"/>
            <person name="Keeley SD"/>
            <person name="Tatsumi K"/>
            <person name="Tanaka K"/>
            <person name="Motone F"/>
            <person name="Kageyama Y"/>
            <person name="Nozu R"/>
            <person name="Adachi N"/>
            <person name="Nishimura O"/>
            <person name="Nakagawa R"/>
            <person name="Tanegashima C"/>
            <person name="Kiyatake I"/>
            <person name="Matsumoto R"/>
            <person name="Murakumo K"/>
            <person name="Nishida K"/>
            <person name="Terakita A"/>
            <person name="Kuratani S"/>
            <person name="Sato K"/>
            <person name="Hyodo S Kuraku.S."/>
        </authorList>
    </citation>
    <scope>NUCLEOTIDE SEQUENCE [LARGE SCALE GENOMIC DNA]</scope>
</reference>
<dbReference type="GO" id="GO:0008608">
    <property type="term" value="P:attachment of spindle microtubules to kinetochore"/>
    <property type="evidence" value="ECO:0007669"/>
    <property type="project" value="InterPro"/>
</dbReference>
<dbReference type="STRING" id="137246.A0A401TPK4"/>
<dbReference type="SUPFAM" id="SSF56112">
    <property type="entry name" value="Protein kinase-like (PK-like)"/>
    <property type="match status" value="1"/>
</dbReference>
<gene>
    <name evidence="3" type="ORF">chiPu_0028620</name>
</gene>
<evidence type="ECO:0000313" key="4">
    <source>
        <dbReference type="Proteomes" id="UP000287033"/>
    </source>
</evidence>
<dbReference type="PANTHER" id="PTHR23060">
    <property type="entry name" value="TESTIS EXPRESSED GENE 14"/>
    <property type="match status" value="1"/>
</dbReference>
<dbReference type="PANTHER" id="PTHR23060:SF3">
    <property type="entry name" value="TESTIS EXPRESSED 14, INTERCELLULAR BRIDGE FORMING FACTOR"/>
    <property type="match status" value="1"/>
</dbReference>
<feature type="chain" id="PRO_5019399524" description="Protein kinase domain-containing protein" evidence="1">
    <location>
        <begin position="25"/>
        <end position="108"/>
    </location>
</feature>
<protein>
    <recommendedName>
        <fullName evidence="2">Protein kinase domain-containing protein</fullName>
    </recommendedName>
</protein>
<dbReference type="InterPro" id="IPR011009">
    <property type="entry name" value="Kinase-like_dom_sf"/>
</dbReference>
<dbReference type="PROSITE" id="PS50011">
    <property type="entry name" value="PROTEIN_KINASE_DOM"/>
    <property type="match status" value="1"/>
</dbReference>
<dbReference type="InterPro" id="IPR001245">
    <property type="entry name" value="Ser-Thr/Tyr_kinase_cat_dom"/>
</dbReference>
<evidence type="ECO:0000256" key="1">
    <source>
        <dbReference type="SAM" id="SignalP"/>
    </source>
</evidence>
<dbReference type="GO" id="GO:0004672">
    <property type="term" value="F:protein kinase activity"/>
    <property type="evidence" value="ECO:0007669"/>
    <property type="project" value="InterPro"/>
</dbReference>
<organism evidence="3 4">
    <name type="scientific">Chiloscyllium punctatum</name>
    <name type="common">Brownbanded bambooshark</name>
    <name type="synonym">Hemiscyllium punctatum</name>
    <dbReference type="NCBI Taxonomy" id="137246"/>
    <lineage>
        <taxon>Eukaryota</taxon>
        <taxon>Metazoa</taxon>
        <taxon>Chordata</taxon>
        <taxon>Craniata</taxon>
        <taxon>Vertebrata</taxon>
        <taxon>Chondrichthyes</taxon>
        <taxon>Elasmobranchii</taxon>
        <taxon>Galeomorphii</taxon>
        <taxon>Galeoidea</taxon>
        <taxon>Orectolobiformes</taxon>
        <taxon>Hemiscylliidae</taxon>
        <taxon>Chiloscyllium</taxon>
    </lineage>
</organism>
<dbReference type="OMA" id="IHMETIV"/>
<dbReference type="AlphaFoldDB" id="A0A401TPK4"/>
<dbReference type="GO" id="GO:0005524">
    <property type="term" value="F:ATP binding"/>
    <property type="evidence" value="ECO:0007669"/>
    <property type="project" value="InterPro"/>
</dbReference>
<dbReference type="GO" id="GO:0045171">
    <property type="term" value="C:intercellular bridge"/>
    <property type="evidence" value="ECO:0007669"/>
    <property type="project" value="TreeGrafter"/>
</dbReference>
<name>A0A401TPK4_CHIPU</name>
<dbReference type="GO" id="GO:0030496">
    <property type="term" value="C:midbody"/>
    <property type="evidence" value="ECO:0007669"/>
    <property type="project" value="TreeGrafter"/>
</dbReference>
<feature type="domain" description="Protein kinase" evidence="2">
    <location>
        <begin position="1"/>
        <end position="108"/>
    </location>
</feature>
<dbReference type="OrthoDB" id="5962695at2759"/>
<dbReference type="GO" id="GO:0007094">
    <property type="term" value="P:mitotic spindle assembly checkpoint signaling"/>
    <property type="evidence" value="ECO:0007669"/>
    <property type="project" value="InterPro"/>
</dbReference>
<feature type="signal peptide" evidence="1">
    <location>
        <begin position="1"/>
        <end position="24"/>
    </location>
</feature>
<dbReference type="Pfam" id="PF07714">
    <property type="entry name" value="PK_Tyr_Ser-Thr"/>
    <property type="match status" value="1"/>
</dbReference>
<sequence>MAGVCFCSQLQHPNLLLLLSVCLSETLEQIKLVYERVGVGSLYTVLHKRSAEFSGLLSERIVQILFQICEAVGFLHCRGYLHRSLSSHAVCLITMDRAKLCNMEYMEG</sequence>
<accession>A0A401TPK4</accession>
<dbReference type="Gene3D" id="1.10.510.10">
    <property type="entry name" value="Transferase(Phosphotransferase) domain 1"/>
    <property type="match status" value="1"/>
</dbReference>